<dbReference type="EMBL" id="MGAL01000040">
    <property type="protein sequence ID" value="OGK46779.1"/>
    <property type="molecule type" value="Genomic_DNA"/>
</dbReference>
<evidence type="ECO:0000313" key="2">
    <source>
        <dbReference type="Proteomes" id="UP000177141"/>
    </source>
</evidence>
<evidence type="ECO:0000313" key="1">
    <source>
        <dbReference type="EMBL" id="OGK46779.1"/>
    </source>
</evidence>
<dbReference type="Proteomes" id="UP000177141">
    <property type="component" value="Unassembled WGS sequence"/>
</dbReference>
<protein>
    <submittedName>
        <fullName evidence="1">Uncharacterized protein</fullName>
    </submittedName>
</protein>
<name>A0A1F7ITS7_9BACT</name>
<comment type="caution">
    <text evidence="1">The sequence shown here is derived from an EMBL/GenBank/DDBJ whole genome shotgun (WGS) entry which is preliminary data.</text>
</comment>
<sequence>MKDESKNDLYDRIQRFQHNVLARRPSVSQMVSEVHMMNFKIRPVYGNITTMDFANKRFIEALWSLGKLDEFFRDEFTQVTENERETFFRLVDEMRVNLQQQLNTAYSTSQSVSSEEKLLYEIEIYKEIDSQVN</sequence>
<reference evidence="1 2" key="1">
    <citation type="journal article" date="2016" name="Nat. Commun.">
        <title>Thousands of microbial genomes shed light on interconnected biogeochemical processes in an aquifer system.</title>
        <authorList>
            <person name="Anantharaman K."/>
            <person name="Brown C.T."/>
            <person name="Hug L.A."/>
            <person name="Sharon I."/>
            <person name="Castelle C.J."/>
            <person name="Probst A.J."/>
            <person name="Thomas B.C."/>
            <person name="Singh A."/>
            <person name="Wilkins M.J."/>
            <person name="Karaoz U."/>
            <person name="Brodie E.L."/>
            <person name="Williams K.H."/>
            <person name="Hubbard S.S."/>
            <person name="Banfield J.F."/>
        </authorList>
    </citation>
    <scope>NUCLEOTIDE SEQUENCE [LARGE SCALE GENOMIC DNA]</scope>
</reference>
<proteinExistence type="predicted"/>
<organism evidence="1 2">
    <name type="scientific">Candidatus Roizmanbacteria bacterium RIFCSPLOWO2_01_FULL_38_12</name>
    <dbReference type="NCBI Taxonomy" id="1802061"/>
    <lineage>
        <taxon>Bacteria</taxon>
        <taxon>Candidatus Roizmaniibacteriota</taxon>
    </lineage>
</organism>
<dbReference type="STRING" id="1802061.A3A93_03990"/>
<gene>
    <name evidence="1" type="ORF">A3A93_03990</name>
</gene>
<dbReference type="AlphaFoldDB" id="A0A1F7ITS7"/>
<accession>A0A1F7ITS7</accession>